<dbReference type="EMBL" id="OVTA01000001">
    <property type="protein sequence ID" value="SPR95915.1"/>
    <property type="molecule type" value="Genomic_DNA"/>
</dbReference>
<organism evidence="2 3">
    <name type="scientific">Cupriavidus taiwanensis</name>
    <dbReference type="NCBI Taxonomy" id="164546"/>
    <lineage>
        <taxon>Bacteria</taxon>
        <taxon>Pseudomonadati</taxon>
        <taxon>Pseudomonadota</taxon>
        <taxon>Betaproteobacteria</taxon>
        <taxon>Burkholderiales</taxon>
        <taxon>Burkholderiaceae</taxon>
        <taxon>Cupriavidus</taxon>
    </lineage>
</organism>
<name>A0A375ITJ8_9BURK</name>
<gene>
    <name evidence="2" type="ORF">CBM2634_A10118</name>
</gene>
<feature type="region of interest" description="Disordered" evidence="1">
    <location>
        <begin position="51"/>
        <end position="72"/>
    </location>
</feature>
<reference evidence="2 3" key="1">
    <citation type="submission" date="2018-01" db="EMBL/GenBank/DDBJ databases">
        <authorList>
            <person name="Gaut B.S."/>
            <person name="Morton B.R."/>
            <person name="Clegg M.T."/>
            <person name="Duvall M.R."/>
        </authorList>
    </citation>
    <scope>NUCLEOTIDE SEQUENCE [LARGE SCALE GENOMIC DNA]</scope>
    <source>
        <strain evidence="2">Cupriavidus taiwanensis cmp 52</strain>
    </source>
</reference>
<accession>A0A375ITJ8</accession>
<dbReference type="AlphaFoldDB" id="A0A375ITJ8"/>
<proteinExistence type="predicted"/>
<protein>
    <submittedName>
        <fullName evidence="2">Uncharacterized protein</fullName>
    </submittedName>
</protein>
<evidence type="ECO:0000313" key="3">
    <source>
        <dbReference type="Proteomes" id="UP000256805"/>
    </source>
</evidence>
<evidence type="ECO:0000313" key="2">
    <source>
        <dbReference type="EMBL" id="SPR95915.1"/>
    </source>
</evidence>
<sequence>MATFRTLAPASLTLIPQAPRDVRGARPTVCQPWGLVLRKCLRPSFPRTREPSVFKKPPCGGLKVAGSPPARG</sequence>
<dbReference type="Proteomes" id="UP000256805">
    <property type="component" value="Unassembled WGS sequence"/>
</dbReference>
<evidence type="ECO:0000256" key="1">
    <source>
        <dbReference type="SAM" id="MobiDB-lite"/>
    </source>
</evidence>